<organism evidence="8">
    <name type="scientific">Petalonia fascia</name>
    <name type="common">False kelp</name>
    <name type="synonym">Fucus fascia</name>
    <dbReference type="NCBI Taxonomy" id="2893"/>
    <lineage>
        <taxon>Eukaryota</taxon>
        <taxon>Sar</taxon>
        <taxon>Stramenopiles</taxon>
        <taxon>Ochrophyta</taxon>
        <taxon>PX clade</taxon>
        <taxon>Phaeophyceae</taxon>
        <taxon>Ectocarpales</taxon>
        <taxon>Scytosiphonaceae</taxon>
        <taxon>Petalonia</taxon>
    </lineage>
</organism>
<keyword evidence="5" id="KW-0520">NAD</keyword>
<dbReference type="InterPro" id="IPR001516">
    <property type="entry name" value="Proton_antipo_N"/>
</dbReference>
<feature type="transmembrane region" description="Helical" evidence="5">
    <location>
        <begin position="380"/>
        <end position="400"/>
    </location>
</feature>
<accession>A0A089PB01</accession>
<dbReference type="GO" id="GO:0042773">
    <property type="term" value="P:ATP synthesis coupled electron transport"/>
    <property type="evidence" value="ECO:0007669"/>
    <property type="project" value="InterPro"/>
</dbReference>
<sequence length="661" mass="73734">MYLNIVFLPLLGSFVAGFFGRFIGGRGSSLITIFCVGLSFLLSSLAFYEVGLAGSSTYLYLMPWFESDSFHVDWAFCFDSLTVVMLVVVTFISTLVHLYSTEYMGEDPHLPRFMSYLSLFTFFMLILVTADNFVQMFVGWEGVGLCSYLLINFWFTRIQANKAAIKAMLVNRIGDFGLALGIFGIFICFGAVDYATVFALAPQMVLTKLPFLNINFNALNLIGILLFVGAVGKSAQLGLHTWLPDAMEGPTPVSALIHAATMVTAGVFLLARCSPLLEYCPNALFIISVVGGMTAFLAATTALVQNDLKRVIAYSTCSQLGYMVFACGLSNYSVAVFHLANHAFFKALLFLGAGSVIHAVGDEQDMRKMGGLRRLLPFTYAMMVIGSLALMGMPFLTGFYSKDVILEISYASYSNASHFAYWLGSFSALCTAFYSIRLLALCFLSEPNGSRRLLLSASEGSWPMSLVLGILAVPSIFIGYFSRDLFIGLGTDFWGNAIFCLPSNLNIIDAEFMSTSIKILPLCLSMFGGFLSFILYKNYSRNLFLIKTSYLGRKLYTFLNRKWLFDKVYNDFISQNALDFGYHFTYKTIDRGLIESLGPFGLSNILLDQVNKSRMWHSGYLYHYLVILGWSNLIFGAWFIFGFQFLQIQVLLLFIILWSIL</sequence>
<feature type="transmembrane region" description="Helical" evidence="5">
    <location>
        <begin position="645"/>
        <end position="660"/>
    </location>
</feature>
<feature type="transmembrane region" description="Helical" evidence="5">
    <location>
        <begin position="311"/>
        <end position="337"/>
    </location>
</feature>
<feature type="transmembrane region" description="Helical" evidence="5">
    <location>
        <begin position="136"/>
        <end position="155"/>
    </location>
</feature>
<dbReference type="EC" id="7.1.1.2" evidence="5"/>
<dbReference type="EMBL" id="KJ957769">
    <property type="protein sequence ID" value="AIQ78497.1"/>
    <property type="molecule type" value="Genomic_DNA"/>
</dbReference>
<dbReference type="PANTHER" id="PTHR42829">
    <property type="entry name" value="NADH-UBIQUINONE OXIDOREDUCTASE CHAIN 5"/>
    <property type="match status" value="1"/>
</dbReference>
<evidence type="ECO:0000256" key="3">
    <source>
        <dbReference type="ARBA" id="ARBA00022989"/>
    </source>
</evidence>
<gene>
    <name evidence="8" type="primary">nad5</name>
    <name evidence="8" type="ORF">PefaMp32</name>
</gene>
<dbReference type="NCBIfam" id="TIGR01974">
    <property type="entry name" value="NDH_I_L"/>
    <property type="match status" value="1"/>
</dbReference>
<name>A0A089PB01_PETFA</name>
<feature type="domain" description="NADH-Ubiquinone oxidoreductase (complex I) chain 5 N-terminal" evidence="7">
    <location>
        <begin position="64"/>
        <end position="114"/>
    </location>
</feature>
<comment type="similarity">
    <text evidence="5">Belongs to the complex I subunit 5 family.</text>
</comment>
<evidence type="ECO:0000259" key="6">
    <source>
        <dbReference type="Pfam" id="PF00361"/>
    </source>
</evidence>
<feature type="transmembrane region" description="Helical" evidence="5">
    <location>
        <begin position="6"/>
        <end position="23"/>
    </location>
</feature>
<feature type="domain" description="NADH:quinone oxidoreductase/Mrp antiporter transmembrane" evidence="6">
    <location>
        <begin position="130"/>
        <end position="420"/>
    </location>
</feature>
<evidence type="ECO:0000259" key="7">
    <source>
        <dbReference type="Pfam" id="PF00662"/>
    </source>
</evidence>
<feature type="transmembrane region" description="Helical" evidence="5">
    <location>
        <begin position="176"/>
        <end position="200"/>
    </location>
</feature>
<dbReference type="Pfam" id="PF00361">
    <property type="entry name" value="Proton_antipo_M"/>
    <property type="match status" value="1"/>
</dbReference>
<evidence type="ECO:0000256" key="5">
    <source>
        <dbReference type="RuleBase" id="RU003404"/>
    </source>
</evidence>
<feature type="transmembrane region" description="Helical" evidence="5">
    <location>
        <begin position="420"/>
        <end position="444"/>
    </location>
</feature>
<comment type="subcellular location">
    <subcellularLocation>
        <location evidence="1">Membrane</location>
        <topology evidence="1">Multi-pass membrane protein</topology>
    </subcellularLocation>
</comment>
<dbReference type="AlphaFoldDB" id="A0A089PB01"/>
<dbReference type="GO" id="GO:0008137">
    <property type="term" value="F:NADH dehydrogenase (ubiquinone) activity"/>
    <property type="evidence" value="ECO:0007669"/>
    <property type="project" value="UniProtKB-EC"/>
</dbReference>
<keyword evidence="5" id="KW-0830">Ubiquinone</keyword>
<feature type="transmembrane region" description="Helical" evidence="5">
    <location>
        <begin position="343"/>
        <end position="360"/>
    </location>
</feature>
<feature type="transmembrane region" description="Helical" evidence="5">
    <location>
        <begin position="519"/>
        <end position="536"/>
    </location>
</feature>
<keyword evidence="5 8" id="KW-0496">Mitochondrion</keyword>
<reference evidence="8" key="1">
    <citation type="journal article" date="2014" name="J. Appl. Phycol.">
        <title>Mitochondrial phylogenomics reveals a close relationship between Petalonia fascia (Scytosiphonaceae, Phaeophyceae) and Ectocarpus siliculosus.</title>
        <authorList>
            <person name="Liu F."/>
            <person name="Pang S."/>
        </authorList>
    </citation>
    <scope>NUCLEOTIDE SEQUENCE</scope>
</reference>
<evidence type="ECO:0000256" key="4">
    <source>
        <dbReference type="ARBA" id="ARBA00023136"/>
    </source>
</evidence>
<dbReference type="InterPro" id="IPR018393">
    <property type="entry name" value="NADHpl_OxRdtase_5_subgr"/>
</dbReference>
<keyword evidence="4 5" id="KW-0472">Membrane</keyword>
<evidence type="ECO:0000256" key="2">
    <source>
        <dbReference type="ARBA" id="ARBA00022692"/>
    </source>
</evidence>
<dbReference type="InterPro" id="IPR001750">
    <property type="entry name" value="ND/Mrp_TM"/>
</dbReference>
<protein>
    <recommendedName>
        <fullName evidence="5">NADH-ubiquinone oxidoreductase chain 5</fullName>
        <ecNumber evidence="5">7.1.1.2</ecNumber>
    </recommendedName>
</protein>
<proteinExistence type="inferred from homology"/>
<dbReference type="NCBIfam" id="NF005141">
    <property type="entry name" value="PRK06590.1"/>
    <property type="match status" value="1"/>
</dbReference>
<dbReference type="PRINTS" id="PR01435">
    <property type="entry name" value="NPOXDRDTASE5"/>
</dbReference>
<dbReference type="PRINTS" id="PR01434">
    <property type="entry name" value="NADHDHGNASE5"/>
</dbReference>
<keyword evidence="3 5" id="KW-1133">Transmembrane helix</keyword>
<comment type="function">
    <text evidence="5">Core subunit of the mitochondrial membrane respiratory chain NADH dehydrogenase (Complex I) which catalyzes electron transfer from NADH through the respiratory chain, using ubiquinone as an electron acceptor. Essential for the catalytic activity and assembly of complex I.</text>
</comment>
<feature type="transmembrane region" description="Helical" evidence="5">
    <location>
        <begin position="253"/>
        <end position="271"/>
    </location>
</feature>
<feature type="transmembrane region" description="Helical" evidence="5">
    <location>
        <begin position="212"/>
        <end position="232"/>
    </location>
</feature>
<geneLocation type="mitochondrion" evidence="8"/>
<dbReference type="PANTHER" id="PTHR42829:SF2">
    <property type="entry name" value="NADH-UBIQUINONE OXIDOREDUCTASE CHAIN 5"/>
    <property type="match status" value="1"/>
</dbReference>
<keyword evidence="5" id="KW-0813">Transport</keyword>
<dbReference type="InterPro" id="IPR003945">
    <property type="entry name" value="NU5C-like"/>
</dbReference>
<keyword evidence="2 5" id="KW-0812">Transmembrane</keyword>
<dbReference type="RefSeq" id="YP_009072559.1">
    <property type="nucleotide sequence ID" value="NC_025227.1"/>
</dbReference>
<feature type="transmembrane region" description="Helical" evidence="5">
    <location>
        <begin position="81"/>
        <end position="101"/>
    </location>
</feature>
<feature type="transmembrane region" description="Helical" evidence="5">
    <location>
        <begin position="113"/>
        <end position="130"/>
    </location>
</feature>
<dbReference type="GO" id="GO:0015990">
    <property type="term" value="P:electron transport coupled proton transport"/>
    <property type="evidence" value="ECO:0007669"/>
    <property type="project" value="TreeGrafter"/>
</dbReference>
<dbReference type="GeneID" id="20522712"/>
<evidence type="ECO:0000313" key="8">
    <source>
        <dbReference type="EMBL" id="AIQ78497.1"/>
    </source>
</evidence>
<comment type="catalytic activity">
    <reaction evidence="5">
        <text>a ubiquinone + NADH + 5 H(+)(in) = a ubiquinol + NAD(+) + 4 H(+)(out)</text>
        <dbReference type="Rhea" id="RHEA:29091"/>
        <dbReference type="Rhea" id="RHEA-COMP:9565"/>
        <dbReference type="Rhea" id="RHEA-COMP:9566"/>
        <dbReference type="ChEBI" id="CHEBI:15378"/>
        <dbReference type="ChEBI" id="CHEBI:16389"/>
        <dbReference type="ChEBI" id="CHEBI:17976"/>
        <dbReference type="ChEBI" id="CHEBI:57540"/>
        <dbReference type="ChEBI" id="CHEBI:57945"/>
        <dbReference type="EC" id="7.1.1.2"/>
    </reaction>
</comment>
<feature type="transmembrane region" description="Helical" evidence="5">
    <location>
        <begin position="621"/>
        <end position="639"/>
    </location>
</feature>
<feature type="transmembrane region" description="Helical" evidence="5">
    <location>
        <begin position="283"/>
        <end position="304"/>
    </location>
</feature>
<feature type="transmembrane region" description="Helical" evidence="5">
    <location>
        <begin position="465"/>
        <end position="482"/>
    </location>
</feature>
<feature type="transmembrane region" description="Helical" evidence="5">
    <location>
        <begin position="30"/>
        <end position="61"/>
    </location>
</feature>
<dbReference type="Pfam" id="PF00662">
    <property type="entry name" value="Proton_antipo_N"/>
    <property type="match status" value="1"/>
</dbReference>
<evidence type="ECO:0000256" key="1">
    <source>
        <dbReference type="ARBA" id="ARBA00004141"/>
    </source>
</evidence>
<dbReference type="GO" id="GO:0003954">
    <property type="term" value="F:NADH dehydrogenase activity"/>
    <property type="evidence" value="ECO:0007669"/>
    <property type="project" value="TreeGrafter"/>
</dbReference>
<dbReference type="GO" id="GO:0016020">
    <property type="term" value="C:membrane"/>
    <property type="evidence" value="ECO:0007669"/>
    <property type="project" value="UniProtKB-SubCell"/>
</dbReference>